<dbReference type="Pfam" id="PF02769">
    <property type="entry name" value="AIRS_C"/>
    <property type="match status" value="1"/>
</dbReference>
<dbReference type="InterPro" id="IPR036676">
    <property type="entry name" value="PurM-like_C_sf"/>
</dbReference>
<feature type="binding site" evidence="2">
    <location>
        <position position="315"/>
    </location>
    <ligand>
        <name>substrate</name>
    </ligand>
</feature>
<dbReference type="AlphaFoldDB" id="A0A0W0WI86"/>
<comment type="miscellaneous">
    <text evidence="2">Reaction mechanism of ThiL seems to utilize a direct, inline transfer of the gamma-phosphate of ATP to TMP rather than a phosphorylated enzyme intermediate.</text>
</comment>
<comment type="caution">
    <text evidence="2">Lacks conserved residue(s) required for the propagation of feature annotation.</text>
</comment>
<evidence type="ECO:0000313" key="5">
    <source>
        <dbReference type="EMBL" id="KTD32042.1"/>
    </source>
</evidence>
<dbReference type="PANTHER" id="PTHR30270:SF0">
    <property type="entry name" value="THIAMINE-MONOPHOSPHATE KINASE"/>
    <property type="match status" value="1"/>
</dbReference>
<feature type="binding site" evidence="2">
    <location>
        <position position="73"/>
    </location>
    <ligand>
        <name>Mg(2+)</name>
        <dbReference type="ChEBI" id="CHEBI:18420"/>
        <label>2</label>
    </ligand>
</feature>
<feature type="binding site" evidence="2">
    <location>
        <begin position="119"/>
        <end position="120"/>
    </location>
    <ligand>
        <name>ATP</name>
        <dbReference type="ChEBI" id="CHEBI:30616"/>
    </ligand>
</feature>
<dbReference type="InterPro" id="IPR036921">
    <property type="entry name" value="PurM-like_N_sf"/>
</dbReference>
<dbReference type="GO" id="GO:0009228">
    <property type="term" value="P:thiamine biosynthetic process"/>
    <property type="evidence" value="ECO:0007669"/>
    <property type="project" value="UniProtKB-KW"/>
</dbReference>
<feature type="binding site" evidence="2">
    <location>
        <position position="144"/>
    </location>
    <ligand>
        <name>ATP</name>
        <dbReference type="ChEBI" id="CHEBI:30616"/>
    </ligand>
</feature>
<dbReference type="GO" id="GO:0009229">
    <property type="term" value="P:thiamine diphosphate biosynthetic process"/>
    <property type="evidence" value="ECO:0007669"/>
    <property type="project" value="UniProtKB-UniRule"/>
</dbReference>
<evidence type="ECO:0000256" key="2">
    <source>
        <dbReference type="HAMAP-Rule" id="MF_02128"/>
    </source>
</evidence>
<feature type="binding site" evidence="2">
    <location>
        <position position="120"/>
    </location>
    <ligand>
        <name>Mg(2+)</name>
        <dbReference type="ChEBI" id="CHEBI:18420"/>
        <label>1</label>
    </ligand>
</feature>
<dbReference type="Pfam" id="PF00586">
    <property type="entry name" value="AIRS"/>
    <property type="match status" value="1"/>
</dbReference>
<dbReference type="HAMAP" id="MF_02128">
    <property type="entry name" value="TMP_kinase"/>
    <property type="match status" value="1"/>
</dbReference>
<feature type="domain" description="PurM-like N-terminal" evidence="3">
    <location>
        <begin position="26"/>
        <end position="136"/>
    </location>
</feature>
<evidence type="ECO:0000313" key="6">
    <source>
        <dbReference type="Proteomes" id="UP000054761"/>
    </source>
</evidence>
<dbReference type="PIRSF" id="PIRSF005303">
    <property type="entry name" value="Thiam_monoph_kin"/>
    <property type="match status" value="1"/>
</dbReference>
<keyword evidence="2 5" id="KW-0418">Kinase</keyword>
<feature type="binding site" evidence="2">
    <location>
        <position position="208"/>
    </location>
    <ligand>
        <name>Mg(2+)</name>
        <dbReference type="ChEBI" id="CHEBI:18420"/>
        <label>3</label>
    </ligand>
</feature>
<keyword evidence="2" id="KW-0479">Metal-binding</keyword>
<name>A0A0W0WI86_9GAMM</name>
<feature type="binding site" evidence="2">
    <location>
        <position position="28"/>
    </location>
    <ligand>
        <name>Mg(2+)</name>
        <dbReference type="ChEBI" id="CHEBI:18420"/>
        <label>3</label>
    </ligand>
</feature>
<feature type="binding site" evidence="2">
    <location>
        <position position="52"/>
    </location>
    <ligand>
        <name>substrate</name>
    </ligand>
</feature>
<comment type="catalytic activity">
    <reaction evidence="2">
        <text>thiamine phosphate + ATP = thiamine diphosphate + ADP</text>
        <dbReference type="Rhea" id="RHEA:15913"/>
        <dbReference type="ChEBI" id="CHEBI:30616"/>
        <dbReference type="ChEBI" id="CHEBI:37575"/>
        <dbReference type="ChEBI" id="CHEBI:58937"/>
        <dbReference type="ChEBI" id="CHEBI:456216"/>
        <dbReference type="EC" id="2.7.4.16"/>
    </reaction>
</comment>
<gene>
    <name evidence="2" type="primary">thiL</name>
    <name evidence="5" type="ORF">Lisr_0515</name>
</gene>
<dbReference type="SUPFAM" id="SSF56042">
    <property type="entry name" value="PurM C-terminal domain-like"/>
    <property type="match status" value="1"/>
</dbReference>
<dbReference type="InterPro" id="IPR010918">
    <property type="entry name" value="PurM-like_C_dom"/>
</dbReference>
<dbReference type="Gene3D" id="3.30.1330.10">
    <property type="entry name" value="PurM-like, N-terminal domain"/>
    <property type="match status" value="1"/>
</dbReference>
<dbReference type="GO" id="GO:0009030">
    <property type="term" value="F:thiamine-phosphate kinase activity"/>
    <property type="evidence" value="ECO:0007669"/>
    <property type="project" value="UniProtKB-UniRule"/>
</dbReference>
<comment type="pathway">
    <text evidence="2">Cofactor biosynthesis; thiamine diphosphate biosynthesis; thiamine diphosphate from thiamine phosphate: step 1/1.</text>
</comment>
<dbReference type="RefSeq" id="WP_058500898.1">
    <property type="nucleotide sequence ID" value="NZ_CAAAJA010000012.1"/>
</dbReference>
<dbReference type="InterPro" id="IPR006283">
    <property type="entry name" value="ThiL-like"/>
</dbReference>
<keyword evidence="2" id="KW-0547">Nucleotide-binding</keyword>
<accession>A0A0W0WI86</accession>
<proteinExistence type="inferred from homology"/>
<dbReference type="GO" id="GO:0005524">
    <property type="term" value="F:ATP binding"/>
    <property type="evidence" value="ECO:0007669"/>
    <property type="project" value="UniProtKB-UniRule"/>
</dbReference>
<evidence type="ECO:0000259" key="4">
    <source>
        <dbReference type="Pfam" id="PF02769"/>
    </source>
</evidence>
<feature type="binding site" evidence="2">
    <location>
        <position position="43"/>
    </location>
    <ligand>
        <name>Mg(2+)</name>
        <dbReference type="ChEBI" id="CHEBI:18420"/>
        <label>4</label>
    </ligand>
</feature>
<dbReference type="Gene3D" id="3.90.650.10">
    <property type="entry name" value="PurM-like C-terminal domain"/>
    <property type="match status" value="1"/>
</dbReference>
<feature type="binding site" evidence="2">
    <location>
        <position position="259"/>
    </location>
    <ligand>
        <name>substrate</name>
    </ligand>
</feature>
<feature type="binding site" evidence="2">
    <location>
        <position position="210"/>
    </location>
    <ligand>
        <name>ATP</name>
        <dbReference type="ChEBI" id="CHEBI:30616"/>
    </ligand>
</feature>
<dbReference type="Proteomes" id="UP000054761">
    <property type="component" value="Unassembled WGS sequence"/>
</dbReference>
<feature type="binding site" evidence="2">
    <location>
        <position position="73"/>
    </location>
    <ligand>
        <name>Mg(2+)</name>
        <dbReference type="ChEBI" id="CHEBI:18420"/>
        <label>3</label>
    </ligand>
</feature>
<sequence length="318" mass="34825">MNEFSIIDTYFKSLTPPRDDVILGVGDDAACLKVPSGFNLIVTCDTLVSDVHFHSDWKPYDIAYKAVMVNVSDIAAMAAIPCWASLALTMPDCDPQWLDNFSHGLKDALTACHIQLIGGDITRGPLVITITLHGTVPEGLEIRRSGAHAGDQIFVSGELGAAALAVKLLGNEKVNPQVKSQLMQVLKYPQPRVDYANCLRQYATAAIDISDGLSADLQHICRASRLGACLDLDKIPMHHLVSEFYDRNAAIDLALSGGDDYQLCFTVPKEKYTVFMETLHDMNLQAYCIGVMEEQSGLRVKSSNGKPVEYQAKGYSHF</sequence>
<feature type="binding site" evidence="2">
    <location>
        <position position="45"/>
    </location>
    <ligand>
        <name>Mg(2+)</name>
        <dbReference type="ChEBI" id="CHEBI:18420"/>
        <label>1</label>
    </ligand>
</feature>
<feature type="binding site" evidence="2">
    <location>
        <position position="211"/>
    </location>
    <ligand>
        <name>Mg(2+)</name>
        <dbReference type="ChEBI" id="CHEBI:18420"/>
        <label>5</label>
    </ligand>
</feature>
<evidence type="ECO:0000256" key="1">
    <source>
        <dbReference type="ARBA" id="ARBA00022977"/>
    </source>
</evidence>
<evidence type="ECO:0000259" key="3">
    <source>
        <dbReference type="Pfam" id="PF00586"/>
    </source>
</evidence>
<protein>
    <recommendedName>
        <fullName evidence="2">Thiamine-monophosphate kinase</fullName>
        <shortName evidence="2">TMP kinase</shortName>
        <shortName evidence="2">Thiamine-phosphate kinase</shortName>
        <ecNumber evidence="2">2.7.4.16</ecNumber>
    </recommendedName>
</protein>
<comment type="caution">
    <text evidence="5">The sequence shown here is derived from an EMBL/GenBank/DDBJ whole genome shotgun (WGS) entry which is preliminary data.</text>
</comment>
<keyword evidence="2" id="KW-0460">Magnesium</keyword>
<dbReference type="GO" id="GO:0000287">
    <property type="term" value="F:magnesium ion binding"/>
    <property type="evidence" value="ECO:0007669"/>
    <property type="project" value="UniProtKB-UniRule"/>
</dbReference>
<dbReference type="CDD" id="cd02194">
    <property type="entry name" value="ThiL"/>
    <property type="match status" value="1"/>
</dbReference>
<reference evidence="5 6" key="1">
    <citation type="submission" date="2015-11" db="EMBL/GenBank/DDBJ databases">
        <title>Genomic analysis of 38 Legionella species identifies large and diverse effector repertoires.</title>
        <authorList>
            <person name="Burstein D."/>
            <person name="Amaro F."/>
            <person name="Zusman T."/>
            <person name="Lifshitz Z."/>
            <person name="Cohen O."/>
            <person name="Gilbert J.A."/>
            <person name="Pupko T."/>
            <person name="Shuman H.A."/>
            <person name="Segal G."/>
        </authorList>
    </citation>
    <scope>NUCLEOTIDE SEQUENCE [LARGE SCALE GENOMIC DNA]</scope>
    <source>
        <strain evidence="5 6">Bercovier 4</strain>
    </source>
</reference>
<feature type="domain" description="PurM-like C-terminal" evidence="4">
    <location>
        <begin position="149"/>
        <end position="300"/>
    </location>
</feature>
<keyword evidence="2" id="KW-0808">Transferase</keyword>
<feature type="binding site" evidence="2">
    <location>
        <position position="45"/>
    </location>
    <ligand>
        <name>Mg(2+)</name>
        <dbReference type="ChEBI" id="CHEBI:18420"/>
        <label>2</label>
    </ligand>
</feature>
<dbReference type="PANTHER" id="PTHR30270">
    <property type="entry name" value="THIAMINE-MONOPHOSPHATE KINASE"/>
    <property type="match status" value="1"/>
</dbReference>
<dbReference type="InterPro" id="IPR016188">
    <property type="entry name" value="PurM-like_N"/>
</dbReference>
<dbReference type="EMBL" id="LNYH01000016">
    <property type="protein sequence ID" value="KTD32042.1"/>
    <property type="molecule type" value="Genomic_DNA"/>
</dbReference>
<dbReference type="PATRIC" id="fig|454.4.peg.544"/>
<dbReference type="NCBIfam" id="TIGR01379">
    <property type="entry name" value="thiL"/>
    <property type="match status" value="1"/>
</dbReference>
<dbReference type="EC" id="2.7.4.16" evidence="2"/>
<keyword evidence="6" id="KW-1185">Reference proteome</keyword>
<dbReference type="SUPFAM" id="SSF55326">
    <property type="entry name" value="PurM N-terminal domain-like"/>
    <property type="match status" value="1"/>
</dbReference>
<organism evidence="5 6">
    <name type="scientific">Legionella israelensis</name>
    <dbReference type="NCBI Taxonomy" id="454"/>
    <lineage>
        <taxon>Bacteria</taxon>
        <taxon>Pseudomonadati</taxon>
        <taxon>Pseudomonadota</taxon>
        <taxon>Gammaproteobacteria</taxon>
        <taxon>Legionellales</taxon>
        <taxon>Legionellaceae</taxon>
        <taxon>Legionella</taxon>
    </lineage>
</organism>
<comment type="similarity">
    <text evidence="2">Belongs to the thiamine-monophosphate kinase family.</text>
</comment>
<keyword evidence="1 2" id="KW-0784">Thiamine biosynthesis</keyword>
<dbReference type="UniPathway" id="UPA00060">
    <property type="reaction ID" value="UER00142"/>
</dbReference>
<keyword evidence="2" id="KW-0067">ATP-binding</keyword>
<dbReference type="OrthoDB" id="9802811at2"/>
<comment type="function">
    <text evidence="2">Catalyzes the ATP-dependent phosphorylation of thiamine-monophosphate (TMP) to form thiamine-pyrophosphate (TPP), the active form of vitamin B1.</text>
</comment>
<feature type="binding site" evidence="2">
    <location>
        <position position="73"/>
    </location>
    <ligand>
        <name>Mg(2+)</name>
        <dbReference type="ChEBI" id="CHEBI:18420"/>
        <label>4</label>
    </ligand>
</feature>
<dbReference type="STRING" id="454.Lisr_0515"/>
<feature type="binding site" evidence="2">
    <location>
        <position position="28"/>
    </location>
    <ligand>
        <name>Mg(2+)</name>
        <dbReference type="ChEBI" id="CHEBI:18420"/>
        <label>4</label>
    </ligand>
</feature>